<gene>
    <name evidence="1" type="ORF">ACFFGE_13470</name>
</gene>
<dbReference type="InterPro" id="IPR021146">
    <property type="entry name" value="Phage_gp6-like_head-tail"/>
</dbReference>
<dbReference type="Proteomes" id="UP001589906">
    <property type="component" value="Unassembled WGS sequence"/>
</dbReference>
<dbReference type="InterPro" id="IPR006450">
    <property type="entry name" value="Phage_HK97_gp6-like"/>
</dbReference>
<organism evidence="1 2">
    <name type="scientific">Brevundimonas balnearis</name>
    <dbReference type="NCBI Taxonomy" id="1572858"/>
    <lineage>
        <taxon>Bacteria</taxon>
        <taxon>Pseudomonadati</taxon>
        <taxon>Pseudomonadota</taxon>
        <taxon>Alphaproteobacteria</taxon>
        <taxon>Caulobacterales</taxon>
        <taxon>Caulobacteraceae</taxon>
        <taxon>Brevundimonas</taxon>
    </lineage>
</organism>
<evidence type="ECO:0000313" key="2">
    <source>
        <dbReference type="Proteomes" id="UP001589906"/>
    </source>
</evidence>
<sequence>MTAPVTLTEAKLFLRVGHDAEDPLIQTLIEAATARVADAVGEAVDAASPAPVRLAVLMLTLKAYERGGAEPGVEAVEAWLKPYRQVRL</sequence>
<dbReference type="CDD" id="cd08054">
    <property type="entry name" value="gp6"/>
    <property type="match status" value="1"/>
</dbReference>
<dbReference type="Gene3D" id="1.10.3230.30">
    <property type="entry name" value="Phage gp6-like head-tail connector protein"/>
    <property type="match status" value="1"/>
</dbReference>
<keyword evidence="2" id="KW-1185">Reference proteome</keyword>
<evidence type="ECO:0000313" key="1">
    <source>
        <dbReference type="EMBL" id="MFC0634884.1"/>
    </source>
</evidence>
<name>A0ABV6R5H8_9CAUL</name>
<dbReference type="Pfam" id="PF05135">
    <property type="entry name" value="Phage_connect_1"/>
    <property type="match status" value="1"/>
</dbReference>
<reference evidence="1 2" key="1">
    <citation type="submission" date="2024-09" db="EMBL/GenBank/DDBJ databases">
        <authorList>
            <person name="Sun Q."/>
            <person name="Mori K."/>
        </authorList>
    </citation>
    <scope>NUCLEOTIDE SEQUENCE [LARGE SCALE GENOMIC DNA]</scope>
    <source>
        <strain evidence="1 2">NCAIM B.02621</strain>
    </source>
</reference>
<comment type="caution">
    <text evidence="1">The sequence shown here is derived from an EMBL/GenBank/DDBJ whole genome shotgun (WGS) entry which is preliminary data.</text>
</comment>
<dbReference type="NCBIfam" id="TIGR01560">
    <property type="entry name" value="put_DNA_pack"/>
    <property type="match status" value="1"/>
</dbReference>
<dbReference type="EMBL" id="JBHLSW010000015">
    <property type="protein sequence ID" value="MFC0634884.1"/>
    <property type="molecule type" value="Genomic_DNA"/>
</dbReference>
<protein>
    <submittedName>
        <fullName evidence="1">Head-tail connector protein</fullName>
    </submittedName>
</protein>
<proteinExistence type="predicted"/>
<accession>A0ABV6R5H8</accession>
<dbReference type="RefSeq" id="WP_376836967.1">
    <property type="nucleotide sequence ID" value="NZ_JBHLSW010000015.1"/>
</dbReference>